<protein>
    <submittedName>
        <fullName evidence="1">Uncharacterized protein</fullName>
    </submittedName>
</protein>
<reference evidence="1" key="1">
    <citation type="submission" date="2022-08" db="UniProtKB">
        <authorList>
            <consortium name="EnsemblMetazoa"/>
        </authorList>
    </citation>
    <scope>IDENTIFICATION</scope>
    <source>
        <strain evidence="1">Dongola</strain>
    </source>
</reference>
<evidence type="ECO:0000313" key="2">
    <source>
        <dbReference type="Proteomes" id="UP000075840"/>
    </source>
</evidence>
<dbReference type="EMBL" id="APCN01006500">
    <property type="status" value="NOT_ANNOTATED_CDS"/>
    <property type="molecule type" value="Genomic_DNA"/>
</dbReference>
<dbReference type="AlphaFoldDB" id="A0A182HK02"/>
<name>A0A182HK02_ANOAR</name>
<dbReference type="EMBL" id="APCN01006502">
    <property type="status" value="NOT_ANNOTATED_CDS"/>
    <property type="molecule type" value="Genomic_DNA"/>
</dbReference>
<proteinExistence type="predicted"/>
<dbReference type="EnsemblMetazoa" id="AARA001577-RA">
    <property type="protein sequence ID" value="AARA001577-PA"/>
    <property type="gene ID" value="AARA001577"/>
</dbReference>
<sequence>MKNLELKKSGVDVSEDEFELNLSVDGISIDNRSAIQMWPILMQLHNMPNVPVMVRFIATTTKYTGA</sequence>
<dbReference type="VEuPathDB" id="VectorBase:AARA001577"/>
<evidence type="ECO:0000313" key="1">
    <source>
        <dbReference type="EnsemblMetazoa" id="AARA001577-PA"/>
    </source>
</evidence>
<accession>A0A182HK02</accession>
<organism evidence="1 2">
    <name type="scientific">Anopheles arabiensis</name>
    <name type="common">Mosquito</name>
    <dbReference type="NCBI Taxonomy" id="7173"/>
    <lineage>
        <taxon>Eukaryota</taxon>
        <taxon>Metazoa</taxon>
        <taxon>Ecdysozoa</taxon>
        <taxon>Arthropoda</taxon>
        <taxon>Hexapoda</taxon>
        <taxon>Insecta</taxon>
        <taxon>Pterygota</taxon>
        <taxon>Neoptera</taxon>
        <taxon>Endopterygota</taxon>
        <taxon>Diptera</taxon>
        <taxon>Nematocera</taxon>
        <taxon>Culicoidea</taxon>
        <taxon>Culicidae</taxon>
        <taxon>Anophelinae</taxon>
        <taxon>Anopheles</taxon>
    </lineage>
</organism>
<dbReference type="Proteomes" id="UP000075840">
    <property type="component" value="Unassembled WGS sequence"/>
</dbReference>
<keyword evidence="2" id="KW-1185">Reference proteome</keyword>
<dbReference type="EMBL" id="APCN01006501">
    <property type="status" value="NOT_ANNOTATED_CDS"/>
    <property type="molecule type" value="Genomic_DNA"/>
</dbReference>